<sequence>MATEDLFFSTTDRRGVIGQCNSVFVRISGYSRDELAGMPHNIVRHPDMPGGAFRWIWDTLASGRSAAAYVKNRAKDGSSYWVFAVMSPVRDGYLSVRMAPRGPQFDLIRQVYAEAVQAEREAVRTRGLGRRDAAGAGLAAIETALARHGYASLDAFALDALPTEVSARRHLVTTAFARPAGGVLGEILSGAEALDELLGGLVDRLTAYQSLCDRLASTSSTVLGITERLAGSVDAARHASELVADSAPTLANVARVMAAPMGDAVTALSRLGAGLGRLRADVAELRFRISLATVYNDMVAAFAAEVIDNAAPPDSLHAVPLLCHAAESGLLEMSEQVRRVNEELRESADLVAEAGGLLETFRRFLGQWRNLVFRSRSDSSLQAELATIDAEMSASWDWMDMLRTLGREYRSAVVPFDAGLLGAHLDKMRGALSASAPLSTG</sequence>
<feature type="domain" description="PAS fold-3" evidence="1">
    <location>
        <begin position="20"/>
        <end position="91"/>
    </location>
</feature>
<organism evidence="2 3">
    <name type="scientific">Actinomadura keratinilytica</name>
    <dbReference type="NCBI Taxonomy" id="547461"/>
    <lineage>
        <taxon>Bacteria</taxon>
        <taxon>Bacillati</taxon>
        <taxon>Actinomycetota</taxon>
        <taxon>Actinomycetes</taxon>
        <taxon>Streptosporangiales</taxon>
        <taxon>Thermomonosporaceae</taxon>
        <taxon>Actinomadura</taxon>
    </lineage>
</organism>
<dbReference type="NCBIfam" id="TIGR00229">
    <property type="entry name" value="sensory_box"/>
    <property type="match status" value="1"/>
</dbReference>
<reference evidence="3" key="1">
    <citation type="journal article" date="2019" name="Int. J. Syst. Evol. Microbiol.">
        <title>The Global Catalogue of Microorganisms (GCM) 10K type strain sequencing project: providing services to taxonomists for standard genome sequencing and annotation.</title>
        <authorList>
            <consortium name="The Broad Institute Genomics Platform"/>
            <consortium name="The Broad Institute Genome Sequencing Center for Infectious Disease"/>
            <person name="Wu L."/>
            <person name="Ma J."/>
        </authorList>
    </citation>
    <scope>NUCLEOTIDE SEQUENCE [LARGE SCALE GENOMIC DNA]</scope>
    <source>
        <strain evidence="3">JCM 17316</strain>
    </source>
</reference>
<dbReference type="Proteomes" id="UP001500266">
    <property type="component" value="Unassembled WGS sequence"/>
</dbReference>
<accession>A0ABP7ZEI0</accession>
<name>A0ABP7ZEI0_9ACTN</name>
<keyword evidence="3" id="KW-1185">Reference proteome</keyword>
<dbReference type="Gene3D" id="3.30.450.20">
    <property type="entry name" value="PAS domain"/>
    <property type="match status" value="1"/>
</dbReference>
<evidence type="ECO:0000313" key="3">
    <source>
        <dbReference type="Proteomes" id="UP001500266"/>
    </source>
</evidence>
<dbReference type="InterPro" id="IPR000014">
    <property type="entry name" value="PAS"/>
</dbReference>
<protein>
    <recommendedName>
        <fullName evidence="1">PAS fold-3 domain-containing protein</fullName>
    </recommendedName>
</protein>
<comment type="caution">
    <text evidence="2">The sequence shown here is derived from an EMBL/GenBank/DDBJ whole genome shotgun (WGS) entry which is preliminary data.</text>
</comment>
<dbReference type="CDD" id="cd00130">
    <property type="entry name" value="PAS"/>
    <property type="match status" value="1"/>
</dbReference>
<dbReference type="SUPFAM" id="SSF55785">
    <property type="entry name" value="PYP-like sensor domain (PAS domain)"/>
    <property type="match status" value="1"/>
</dbReference>
<evidence type="ECO:0000259" key="1">
    <source>
        <dbReference type="Pfam" id="PF08447"/>
    </source>
</evidence>
<dbReference type="EMBL" id="BAABDO010000131">
    <property type="protein sequence ID" value="GAA4155382.1"/>
    <property type="molecule type" value="Genomic_DNA"/>
</dbReference>
<dbReference type="RefSeq" id="WP_345024656.1">
    <property type="nucleotide sequence ID" value="NZ_BAABDO010000131.1"/>
</dbReference>
<dbReference type="InterPro" id="IPR035965">
    <property type="entry name" value="PAS-like_dom_sf"/>
</dbReference>
<dbReference type="InterPro" id="IPR013655">
    <property type="entry name" value="PAS_fold_3"/>
</dbReference>
<dbReference type="Pfam" id="PF08447">
    <property type="entry name" value="PAS_3"/>
    <property type="match status" value="1"/>
</dbReference>
<gene>
    <name evidence="2" type="ORF">GCM10022416_55860</name>
</gene>
<evidence type="ECO:0000313" key="2">
    <source>
        <dbReference type="EMBL" id="GAA4155382.1"/>
    </source>
</evidence>
<proteinExistence type="predicted"/>